<accession>A0A0G0LHZ6</accession>
<dbReference type="Proteomes" id="UP000033934">
    <property type="component" value="Unassembled WGS sequence"/>
</dbReference>
<dbReference type="AlphaFoldDB" id="A0A0G0LHZ6"/>
<dbReference type="EMBL" id="LBVO01000050">
    <property type="protein sequence ID" value="KKQ87570.1"/>
    <property type="molecule type" value="Genomic_DNA"/>
</dbReference>
<proteinExistence type="predicted"/>
<organism evidence="2 3">
    <name type="scientific">Berkelbacteria bacterium GW2011_GWA2_38_9</name>
    <dbReference type="NCBI Taxonomy" id="1618334"/>
    <lineage>
        <taxon>Bacteria</taxon>
        <taxon>Candidatus Berkelbacteria</taxon>
    </lineage>
</organism>
<protein>
    <submittedName>
        <fullName evidence="2">Uncharacterized protein</fullName>
    </submittedName>
</protein>
<evidence type="ECO:0000313" key="3">
    <source>
        <dbReference type="Proteomes" id="UP000033934"/>
    </source>
</evidence>
<keyword evidence="1" id="KW-0472">Membrane</keyword>
<gene>
    <name evidence="2" type="ORF">UT11_C0050G0001</name>
</gene>
<feature type="transmembrane region" description="Helical" evidence="1">
    <location>
        <begin position="7"/>
        <end position="28"/>
    </location>
</feature>
<name>A0A0G0LHZ6_9BACT</name>
<evidence type="ECO:0000313" key="2">
    <source>
        <dbReference type="EMBL" id="KKQ87570.1"/>
    </source>
</evidence>
<keyword evidence="1" id="KW-1133">Transmembrane helix</keyword>
<comment type="caution">
    <text evidence="2">The sequence shown here is derived from an EMBL/GenBank/DDBJ whole genome shotgun (WGS) entry which is preliminary data.</text>
</comment>
<feature type="non-terminal residue" evidence="2">
    <location>
        <position position="157"/>
    </location>
</feature>
<sequence length="157" mass="16997">MSKKKIAEIVGAIVFTLLVIAALGWFFYTIKQSQNASASSQKGASSLGLSKVPLQELKSAEFGPLITVKNLRKFGEIPVVVSGGERSKSNPFLVDDTSSQSTAAFYVTDNFTVGYPSDWSKTINKNKAIEFRSPLEEGTSYAHVTTDFQPLPTPTQG</sequence>
<evidence type="ECO:0000256" key="1">
    <source>
        <dbReference type="SAM" id="Phobius"/>
    </source>
</evidence>
<keyword evidence="1" id="KW-0812">Transmembrane</keyword>
<reference evidence="2 3" key="1">
    <citation type="journal article" date="2015" name="Nature">
        <title>rRNA introns, odd ribosomes, and small enigmatic genomes across a large radiation of phyla.</title>
        <authorList>
            <person name="Brown C.T."/>
            <person name="Hug L.A."/>
            <person name="Thomas B.C."/>
            <person name="Sharon I."/>
            <person name="Castelle C.J."/>
            <person name="Singh A."/>
            <person name="Wilkins M.J."/>
            <person name="Williams K.H."/>
            <person name="Banfield J.F."/>
        </authorList>
    </citation>
    <scope>NUCLEOTIDE SEQUENCE [LARGE SCALE GENOMIC DNA]</scope>
</reference>